<dbReference type="EMBL" id="MHNB01000028">
    <property type="protein sequence ID" value="OGZ36287.1"/>
    <property type="molecule type" value="Genomic_DNA"/>
</dbReference>
<dbReference type="STRING" id="1801997.A3J64_02985"/>
<feature type="coiled-coil region" evidence="1">
    <location>
        <begin position="178"/>
        <end position="268"/>
    </location>
</feature>
<protein>
    <recommendedName>
        <fullName evidence="3">M23ase beta-sheet core domain-containing protein</fullName>
    </recommendedName>
</protein>
<name>A0A1G2FER0_9BACT</name>
<dbReference type="PANTHER" id="PTHR21666">
    <property type="entry name" value="PEPTIDASE-RELATED"/>
    <property type="match status" value="1"/>
</dbReference>
<dbReference type="Gene3D" id="6.10.250.3150">
    <property type="match status" value="1"/>
</dbReference>
<dbReference type="CDD" id="cd12797">
    <property type="entry name" value="M23_peptidase"/>
    <property type="match status" value="1"/>
</dbReference>
<comment type="caution">
    <text evidence="4">The sequence shown here is derived from an EMBL/GenBank/DDBJ whole genome shotgun (WGS) entry which is preliminary data.</text>
</comment>
<keyword evidence="2" id="KW-1133">Transmembrane helix</keyword>
<evidence type="ECO:0000259" key="3">
    <source>
        <dbReference type="Pfam" id="PF01551"/>
    </source>
</evidence>
<sequence length="428" mass="48867">MADIRNYYRNNNKFNQICQEWPRVLKWLVLVFLILTFVRIPIGRAGLIEDLKLEIEKKQKEIEELEKQAGAYKETITAKQKEGNNLKNQIAILNAQIKKLETDIRITQSRISGVSLKISGLNLSIEEQIQEITKQKQALGEIIQIIAEYDQETPFELVLKNDNFSDFLNQMEYVGLLQNQIQTKLEDIQLLKVQLEDEKTSQEEKQNELEELRSQLKGQNQVLGNQKDDKEDLLKTTKNQEWRYQNLLKEVEKKRQEIQKEIYELEIKLQLAIDPNSIPTPRPGILAWPTSGRITQNYGPTSQTGFINNVYSFHNGLDIASGLGTPVRAAQDGRIKGLGDNGKYAYGKWLAIEHGNGLTTLYAHLSAYAVSNGQEVRQGQIIGYEGATGFATGPHLHFTVYATNTFRIEERWFGLLPLGGSLNPFDYL</sequence>
<evidence type="ECO:0000313" key="5">
    <source>
        <dbReference type="Proteomes" id="UP000177061"/>
    </source>
</evidence>
<keyword evidence="2" id="KW-0812">Transmembrane</keyword>
<accession>A0A1G2FER0</accession>
<evidence type="ECO:0000313" key="4">
    <source>
        <dbReference type="EMBL" id="OGZ36287.1"/>
    </source>
</evidence>
<dbReference type="GO" id="GO:0004222">
    <property type="term" value="F:metalloendopeptidase activity"/>
    <property type="evidence" value="ECO:0007669"/>
    <property type="project" value="TreeGrafter"/>
</dbReference>
<dbReference type="PANTHER" id="PTHR21666:SF270">
    <property type="entry name" value="MUREIN HYDROLASE ACTIVATOR ENVC"/>
    <property type="match status" value="1"/>
</dbReference>
<evidence type="ECO:0000256" key="2">
    <source>
        <dbReference type="SAM" id="Phobius"/>
    </source>
</evidence>
<dbReference type="InterPro" id="IPR016047">
    <property type="entry name" value="M23ase_b-sheet_dom"/>
</dbReference>
<evidence type="ECO:0000256" key="1">
    <source>
        <dbReference type="SAM" id="Coils"/>
    </source>
</evidence>
<feature type="domain" description="M23ase beta-sheet core" evidence="3">
    <location>
        <begin position="313"/>
        <end position="403"/>
    </location>
</feature>
<dbReference type="Gene3D" id="2.70.70.10">
    <property type="entry name" value="Glucose Permease (Domain IIA)"/>
    <property type="match status" value="1"/>
</dbReference>
<organism evidence="4 5">
    <name type="scientific">Candidatus Portnoybacteria bacterium RIFCSPHIGHO2_12_FULL_38_9</name>
    <dbReference type="NCBI Taxonomy" id="1801997"/>
    <lineage>
        <taxon>Bacteria</taxon>
        <taxon>Candidatus Portnoyibacteriota</taxon>
    </lineage>
</organism>
<dbReference type="SUPFAM" id="SSF51261">
    <property type="entry name" value="Duplicated hybrid motif"/>
    <property type="match status" value="1"/>
</dbReference>
<gene>
    <name evidence="4" type="ORF">A3J64_02985</name>
</gene>
<dbReference type="InterPro" id="IPR050570">
    <property type="entry name" value="Cell_wall_metabolism_enzyme"/>
</dbReference>
<dbReference type="Pfam" id="PF01551">
    <property type="entry name" value="Peptidase_M23"/>
    <property type="match status" value="1"/>
</dbReference>
<keyword evidence="1" id="KW-0175">Coiled coil</keyword>
<feature type="coiled-coil region" evidence="1">
    <location>
        <begin position="48"/>
        <end position="110"/>
    </location>
</feature>
<dbReference type="Proteomes" id="UP000177061">
    <property type="component" value="Unassembled WGS sequence"/>
</dbReference>
<proteinExistence type="predicted"/>
<dbReference type="AlphaFoldDB" id="A0A1G2FER0"/>
<keyword evidence="2" id="KW-0472">Membrane</keyword>
<feature type="transmembrane region" description="Helical" evidence="2">
    <location>
        <begin position="24"/>
        <end position="42"/>
    </location>
</feature>
<reference evidence="4 5" key="1">
    <citation type="journal article" date="2016" name="Nat. Commun.">
        <title>Thousands of microbial genomes shed light on interconnected biogeochemical processes in an aquifer system.</title>
        <authorList>
            <person name="Anantharaman K."/>
            <person name="Brown C.T."/>
            <person name="Hug L.A."/>
            <person name="Sharon I."/>
            <person name="Castelle C.J."/>
            <person name="Probst A.J."/>
            <person name="Thomas B.C."/>
            <person name="Singh A."/>
            <person name="Wilkins M.J."/>
            <person name="Karaoz U."/>
            <person name="Brodie E.L."/>
            <person name="Williams K.H."/>
            <person name="Hubbard S.S."/>
            <person name="Banfield J.F."/>
        </authorList>
    </citation>
    <scope>NUCLEOTIDE SEQUENCE [LARGE SCALE GENOMIC DNA]</scope>
</reference>
<dbReference type="InterPro" id="IPR011055">
    <property type="entry name" value="Dup_hybrid_motif"/>
</dbReference>